<dbReference type="AlphaFoldDB" id="A0A7R7XL60"/>
<dbReference type="OrthoDB" id="3360610at2759"/>
<dbReference type="InterPro" id="IPR051785">
    <property type="entry name" value="MMCE/EMCE_epimerase"/>
</dbReference>
<reference evidence="3" key="1">
    <citation type="submission" date="2021-01" db="EMBL/GenBank/DDBJ databases">
        <authorList>
            <consortium name="Aspergillus puulaauensis MK2 genome sequencing consortium"/>
            <person name="Kazuki M."/>
            <person name="Futagami T."/>
        </authorList>
    </citation>
    <scope>NUCLEOTIDE SEQUENCE</scope>
    <source>
        <strain evidence="3">MK2</strain>
    </source>
</reference>
<dbReference type="GeneID" id="64973532"/>
<proteinExistence type="predicted"/>
<dbReference type="InterPro" id="IPR037523">
    <property type="entry name" value="VOC_core"/>
</dbReference>
<name>A0A7R7XL60_9EURO</name>
<dbReference type="PROSITE" id="PS51819">
    <property type="entry name" value="VOC"/>
    <property type="match status" value="2"/>
</dbReference>
<evidence type="ECO:0000259" key="2">
    <source>
        <dbReference type="PROSITE" id="PS51819"/>
    </source>
</evidence>
<dbReference type="Proteomes" id="UP000654913">
    <property type="component" value="Chromosome 3"/>
</dbReference>
<dbReference type="GO" id="GO:0046491">
    <property type="term" value="P:L-methylmalonyl-CoA metabolic process"/>
    <property type="evidence" value="ECO:0007669"/>
    <property type="project" value="TreeGrafter"/>
</dbReference>
<dbReference type="Gene3D" id="3.10.180.10">
    <property type="entry name" value="2,3-Dihydroxybiphenyl 1,2-Dioxygenase, domain 1"/>
    <property type="match status" value="2"/>
</dbReference>
<dbReference type="GO" id="GO:0004493">
    <property type="term" value="F:methylmalonyl-CoA epimerase activity"/>
    <property type="evidence" value="ECO:0007669"/>
    <property type="project" value="TreeGrafter"/>
</dbReference>
<accession>A0A7R7XL60</accession>
<protein>
    <recommendedName>
        <fullName evidence="2">VOC domain-containing protein</fullName>
    </recommendedName>
</protein>
<dbReference type="CDD" id="cd07257">
    <property type="entry name" value="THT_oxygenase_C"/>
    <property type="match status" value="1"/>
</dbReference>
<organism evidence="3 4">
    <name type="scientific">Aspergillus puulaauensis</name>
    <dbReference type="NCBI Taxonomy" id="1220207"/>
    <lineage>
        <taxon>Eukaryota</taxon>
        <taxon>Fungi</taxon>
        <taxon>Dikarya</taxon>
        <taxon>Ascomycota</taxon>
        <taxon>Pezizomycotina</taxon>
        <taxon>Eurotiomycetes</taxon>
        <taxon>Eurotiomycetidae</taxon>
        <taxon>Eurotiales</taxon>
        <taxon>Aspergillaceae</taxon>
        <taxon>Aspergillus</taxon>
    </lineage>
</organism>
<feature type="domain" description="VOC" evidence="2">
    <location>
        <begin position="176"/>
        <end position="299"/>
    </location>
</feature>
<keyword evidence="1" id="KW-0479">Metal-binding</keyword>
<dbReference type="InterPro" id="IPR029068">
    <property type="entry name" value="Glyas_Bleomycin-R_OHBP_Dase"/>
</dbReference>
<dbReference type="SUPFAM" id="SSF54593">
    <property type="entry name" value="Glyoxalase/Bleomycin resistance protein/Dihydroxybiphenyl dioxygenase"/>
    <property type="match status" value="1"/>
</dbReference>
<dbReference type="GO" id="GO:0046872">
    <property type="term" value="F:metal ion binding"/>
    <property type="evidence" value="ECO:0007669"/>
    <property type="project" value="UniProtKB-KW"/>
</dbReference>
<feature type="domain" description="VOC" evidence="2">
    <location>
        <begin position="12"/>
        <end position="132"/>
    </location>
</feature>
<gene>
    <name evidence="3" type="ORF">APUU_31752S</name>
</gene>
<dbReference type="PANTHER" id="PTHR43048:SF3">
    <property type="entry name" value="METHYLMALONYL-COA EPIMERASE, MITOCHONDRIAL"/>
    <property type="match status" value="1"/>
</dbReference>
<dbReference type="EMBL" id="AP024445">
    <property type="protein sequence ID" value="BCS23527.1"/>
    <property type="molecule type" value="Genomic_DNA"/>
</dbReference>
<dbReference type="FunFam" id="3.10.180.10:FF:000034">
    <property type="entry name" value="Glyoxalase/Bleomycin resistance protein/Dihydroxybiphenyl dioxygenase"/>
    <property type="match status" value="1"/>
</dbReference>
<evidence type="ECO:0000256" key="1">
    <source>
        <dbReference type="ARBA" id="ARBA00022723"/>
    </source>
</evidence>
<dbReference type="GO" id="GO:0005739">
    <property type="term" value="C:mitochondrion"/>
    <property type="evidence" value="ECO:0007669"/>
    <property type="project" value="TreeGrafter"/>
</dbReference>
<dbReference type="RefSeq" id="XP_041555721.1">
    <property type="nucleotide sequence ID" value="XM_041702991.1"/>
</dbReference>
<evidence type="ECO:0000313" key="4">
    <source>
        <dbReference type="Proteomes" id="UP000654913"/>
    </source>
</evidence>
<dbReference type="Pfam" id="PF00903">
    <property type="entry name" value="Glyoxalase"/>
    <property type="match status" value="2"/>
</dbReference>
<sequence>MASEYKRIRLVRLAHVYYTHRDLAAASQFLADFGFQEHTQVVSETGERTIFYHGTDTKQPFVYCAREGPEDAFGGAAFVVESREDLEYAAKILPGATGIVDMDLDERSVPGGGLCVTFTDPIDGFPFHLVWGQRGLEVAGDQGGALPVLKYNTPTEKHRAGNSTQRFKPGPAPVHKLGHFGMCVTDFARAYEFYTTRFNFKPSDLIHDPEGTDITAFLHLDRGRELVDHHCFFLFEGPKWHVHHSSFETHDFDTQLLGHHWLRDKGYRNCWGVGRHIMGSQIFDYWFDPSQFIVEHYVDGDLVDETYPIHRSLASPNSLHIWGPDLPDGFLE</sequence>
<dbReference type="FunFam" id="3.10.180.10:FF:000039">
    <property type="entry name" value="Trihydroxytoluene oxygenase (AFU_orthologue AFUA_8G02470)"/>
    <property type="match status" value="1"/>
</dbReference>
<dbReference type="KEGG" id="apuu:APUU_31752S"/>
<keyword evidence="4" id="KW-1185">Reference proteome</keyword>
<dbReference type="InterPro" id="IPR004360">
    <property type="entry name" value="Glyas_Fos-R_dOase_dom"/>
</dbReference>
<evidence type="ECO:0000313" key="3">
    <source>
        <dbReference type="EMBL" id="BCS23527.1"/>
    </source>
</evidence>
<reference evidence="3" key="2">
    <citation type="submission" date="2021-02" db="EMBL/GenBank/DDBJ databases">
        <title>Aspergillus puulaauensis MK2 genome sequence.</title>
        <authorList>
            <person name="Futagami T."/>
            <person name="Mori K."/>
            <person name="Kadooka C."/>
            <person name="Tanaka T."/>
        </authorList>
    </citation>
    <scope>NUCLEOTIDE SEQUENCE</scope>
    <source>
        <strain evidence="3">MK2</strain>
    </source>
</reference>
<dbReference type="PANTHER" id="PTHR43048">
    <property type="entry name" value="METHYLMALONYL-COA EPIMERASE"/>
    <property type="match status" value="1"/>
</dbReference>